<accession>A0A2Z2NVX9</accession>
<dbReference type="Gene3D" id="3.30.420.10">
    <property type="entry name" value="Ribonuclease H-like superfamily/Ribonuclease H"/>
    <property type="match status" value="1"/>
</dbReference>
<dbReference type="AlphaFoldDB" id="A0A2Z2NVX9"/>
<gene>
    <name evidence="3" type="ORF">IMCC3135_18995</name>
</gene>
<dbReference type="SUPFAM" id="SSF53098">
    <property type="entry name" value="Ribonuclease H-like"/>
    <property type="match status" value="1"/>
</dbReference>
<keyword evidence="4" id="KW-1185">Reference proteome</keyword>
<dbReference type="PROSITE" id="PS50994">
    <property type="entry name" value="INTEGRASE"/>
    <property type="match status" value="1"/>
</dbReference>
<proteinExistence type="predicted"/>
<dbReference type="KEGG" id="gai:IMCC3135_18995"/>
<evidence type="ECO:0000259" key="2">
    <source>
        <dbReference type="PROSITE" id="PS50994"/>
    </source>
</evidence>
<dbReference type="InterPro" id="IPR009057">
    <property type="entry name" value="Homeodomain-like_sf"/>
</dbReference>
<dbReference type="SUPFAM" id="SSF46689">
    <property type="entry name" value="Homeodomain-like"/>
    <property type="match status" value="1"/>
</dbReference>
<dbReference type="InterPro" id="IPR050900">
    <property type="entry name" value="Transposase_IS3/IS150/IS904"/>
</dbReference>
<dbReference type="Proteomes" id="UP000250079">
    <property type="component" value="Chromosome"/>
</dbReference>
<feature type="domain" description="Integrase catalytic" evidence="2">
    <location>
        <begin position="135"/>
        <end position="301"/>
    </location>
</feature>
<protein>
    <recommendedName>
        <fullName evidence="2">Integrase catalytic domain-containing protein</fullName>
    </recommendedName>
</protein>
<reference evidence="3 4" key="1">
    <citation type="submission" date="2016-12" db="EMBL/GenBank/DDBJ databases">
        <authorList>
            <person name="Song W.-J."/>
            <person name="Kurnit D.M."/>
        </authorList>
    </citation>
    <scope>NUCLEOTIDE SEQUENCE [LARGE SCALE GENOMIC DNA]</scope>
    <source>
        <strain evidence="3 4">IMCC3135</strain>
    </source>
</reference>
<dbReference type="EMBL" id="CP018632">
    <property type="protein sequence ID" value="ASJ73878.1"/>
    <property type="molecule type" value="Genomic_DNA"/>
</dbReference>
<dbReference type="PANTHER" id="PTHR46889:SF4">
    <property type="entry name" value="TRANSPOSASE INSO FOR INSERTION SEQUENCE ELEMENT IS911B-RELATED"/>
    <property type="match status" value="1"/>
</dbReference>
<sequence>MTSLSKRQKMVLWINEAMESGARKHKACEVACISIRTLQRWCSSDGIAEDLRPSAIRPVPMNKLSDEEQRAIVDICCTDEFASSPPSQIVPRLADRGIYLASESTFNRVLKANGLLVHRGRDKPKGSLKKPTSYTANVPNEVWSWDISHMTSQVRGQFFYLYMIEDIYSRKIVGWEVNAVESGDLAAELLQRTVLAEKYLGDNLVLHSDNGSPMKCLTMQTKMYDLGVLASRSRPGVSNDNPYIESLFRTVKYCPRWPSEGFKSLELARQWVQEFVQWYNHEHRHSRINFVTPDQRHRGEDKEILMKRHELYEKKKLAKPERWKSATRNWNPIGPVTLNPENSTRTEEIRKAA</sequence>
<feature type="compositionally biased region" description="Basic and acidic residues" evidence="1">
    <location>
        <begin position="344"/>
        <end position="353"/>
    </location>
</feature>
<dbReference type="InterPro" id="IPR001584">
    <property type="entry name" value="Integrase_cat-core"/>
</dbReference>
<evidence type="ECO:0000256" key="1">
    <source>
        <dbReference type="SAM" id="MobiDB-lite"/>
    </source>
</evidence>
<evidence type="ECO:0000313" key="4">
    <source>
        <dbReference type="Proteomes" id="UP000250079"/>
    </source>
</evidence>
<dbReference type="GO" id="GO:0003676">
    <property type="term" value="F:nucleic acid binding"/>
    <property type="evidence" value="ECO:0007669"/>
    <property type="project" value="InterPro"/>
</dbReference>
<name>A0A2Z2NVX9_9GAMM</name>
<feature type="region of interest" description="Disordered" evidence="1">
    <location>
        <begin position="328"/>
        <end position="353"/>
    </location>
</feature>
<dbReference type="GO" id="GO:0015074">
    <property type="term" value="P:DNA integration"/>
    <property type="evidence" value="ECO:0007669"/>
    <property type="project" value="InterPro"/>
</dbReference>
<dbReference type="InterPro" id="IPR048020">
    <property type="entry name" value="Transpos_IS3"/>
</dbReference>
<dbReference type="Pfam" id="PF00665">
    <property type="entry name" value="rve"/>
    <property type="match status" value="1"/>
</dbReference>
<dbReference type="PANTHER" id="PTHR46889">
    <property type="entry name" value="TRANSPOSASE INSF FOR INSERTION SEQUENCE IS3B-RELATED"/>
    <property type="match status" value="1"/>
</dbReference>
<evidence type="ECO:0000313" key="3">
    <source>
        <dbReference type="EMBL" id="ASJ73878.1"/>
    </source>
</evidence>
<dbReference type="InterPro" id="IPR012337">
    <property type="entry name" value="RNaseH-like_sf"/>
</dbReference>
<organism evidence="3 4">
    <name type="scientific">Granulosicoccus antarcticus IMCC3135</name>
    <dbReference type="NCBI Taxonomy" id="1192854"/>
    <lineage>
        <taxon>Bacteria</taxon>
        <taxon>Pseudomonadati</taxon>
        <taxon>Pseudomonadota</taxon>
        <taxon>Gammaproteobacteria</taxon>
        <taxon>Chromatiales</taxon>
        <taxon>Granulosicoccaceae</taxon>
        <taxon>Granulosicoccus</taxon>
    </lineage>
</organism>
<dbReference type="InterPro" id="IPR036397">
    <property type="entry name" value="RNaseH_sf"/>
</dbReference>
<dbReference type="NCBIfam" id="NF033516">
    <property type="entry name" value="transpos_IS3"/>
    <property type="match status" value="1"/>
</dbReference>